<dbReference type="PANTHER" id="PTHR24201:SF15">
    <property type="entry name" value="ANKYRIN REPEAT DOMAIN-CONTAINING PROTEIN 66"/>
    <property type="match status" value="1"/>
</dbReference>
<dbReference type="PROSITE" id="PS50297">
    <property type="entry name" value="ANK_REP_REGION"/>
    <property type="match status" value="3"/>
</dbReference>
<reference evidence="5" key="1">
    <citation type="submission" date="2020-06" db="EMBL/GenBank/DDBJ databases">
        <title>A chromosome-scale genome assembly of Talaromyces rugulosus W13939.</title>
        <authorList>
            <person name="Wang B."/>
            <person name="Guo L."/>
            <person name="Ye K."/>
            <person name="Wang L."/>
        </authorList>
    </citation>
    <scope>NUCLEOTIDE SEQUENCE [LARGE SCALE GENOMIC DNA]</scope>
    <source>
        <strain evidence="5">W13939</strain>
    </source>
</reference>
<dbReference type="SMART" id="SM00248">
    <property type="entry name" value="ANK"/>
    <property type="match status" value="2"/>
</dbReference>
<dbReference type="InterPro" id="IPR036770">
    <property type="entry name" value="Ankyrin_rpt-contain_sf"/>
</dbReference>
<name>A0A7H8QQU2_TALRU</name>
<dbReference type="Proteomes" id="UP000509510">
    <property type="component" value="Chromosome II"/>
</dbReference>
<keyword evidence="2 3" id="KW-0040">ANK repeat</keyword>
<evidence type="ECO:0000313" key="4">
    <source>
        <dbReference type="EMBL" id="QKX55513.1"/>
    </source>
</evidence>
<dbReference type="PROSITE" id="PS50088">
    <property type="entry name" value="ANK_REPEAT"/>
    <property type="match status" value="3"/>
</dbReference>
<gene>
    <name evidence="4" type="ORF">TRUGW13939_02606</name>
</gene>
<proteinExistence type="predicted"/>
<dbReference type="SUPFAM" id="SSF48403">
    <property type="entry name" value="Ankyrin repeat"/>
    <property type="match status" value="1"/>
</dbReference>
<organism evidence="4 5">
    <name type="scientific">Talaromyces rugulosus</name>
    <name type="common">Penicillium rugulosum</name>
    <dbReference type="NCBI Taxonomy" id="121627"/>
    <lineage>
        <taxon>Eukaryota</taxon>
        <taxon>Fungi</taxon>
        <taxon>Dikarya</taxon>
        <taxon>Ascomycota</taxon>
        <taxon>Pezizomycotina</taxon>
        <taxon>Eurotiomycetes</taxon>
        <taxon>Eurotiomycetidae</taxon>
        <taxon>Eurotiales</taxon>
        <taxon>Trichocomaceae</taxon>
        <taxon>Talaromyces</taxon>
        <taxon>Talaromyces sect. Islandici</taxon>
    </lineage>
</organism>
<dbReference type="InterPro" id="IPR002110">
    <property type="entry name" value="Ankyrin_rpt"/>
</dbReference>
<feature type="repeat" description="ANK" evidence="3">
    <location>
        <begin position="201"/>
        <end position="233"/>
    </location>
</feature>
<dbReference type="InterPro" id="IPR050776">
    <property type="entry name" value="Ank_Repeat/CDKN_Inhibitor"/>
</dbReference>
<dbReference type="Gene3D" id="1.25.40.20">
    <property type="entry name" value="Ankyrin repeat-containing domain"/>
    <property type="match status" value="1"/>
</dbReference>
<protein>
    <submittedName>
        <fullName evidence="4">Uncharacterized protein</fullName>
    </submittedName>
</protein>
<dbReference type="KEGG" id="trg:TRUGW13939_02606"/>
<dbReference type="OrthoDB" id="341259at2759"/>
<evidence type="ECO:0000256" key="1">
    <source>
        <dbReference type="ARBA" id="ARBA00022737"/>
    </source>
</evidence>
<dbReference type="PANTHER" id="PTHR24201">
    <property type="entry name" value="ANK_REP_REGION DOMAIN-CONTAINING PROTEIN"/>
    <property type="match status" value="1"/>
</dbReference>
<accession>A0A7H8QQU2</accession>
<dbReference type="RefSeq" id="XP_035341691.1">
    <property type="nucleotide sequence ID" value="XM_035485798.1"/>
</dbReference>
<feature type="repeat" description="ANK" evidence="3">
    <location>
        <begin position="168"/>
        <end position="200"/>
    </location>
</feature>
<evidence type="ECO:0000256" key="2">
    <source>
        <dbReference type="ARBA" id="ARBA00023043"/>
    </source>
</evidence>
<keyword evidence="1" id="KW-0677">Repeat</keyword>
<sequence length="256" mass="28479">MEKAAERRRMQNRLAQRNHSSRLTFGFMSYGGENMKKRITNLEKTNEYLVSKIFKENVASNPNTANQTIDIEQFLHEDSNEQFYPLPVAINTELSKTNTPKISSTLDSHAFTGESSLLDRYCNPIPQDGDDNQTAAVTLDTPANIGNVQYHSKSSEDRSSVFNTSQDRIQEALRVAVANSHIECVDVLLRSGANVDQVDNNGRSLLHLCSETGNAIVAQYLVRNGANTEVRDRWGLTPLLLAAHTGSAEVIKILIE</sequence>
<dbReference type="Pfam" id="PF12796">
    <property type="entry name" value="Ank_2"/>
    <property type="match status" value="1"/>
</dbReference>
<keyword evidence="5" id="KW-1185">Reference proteome</keyword>
<feature type="repeat" description="ANK" evidence="3">
    <location>
        <begin position="234"/>
        <end position="256"/>
    </location>
</feature>
<evidence type="ECO:0000313" key="5">
    <source>
        <dbReference type="Proteomes" id="UP000509510"/>
    </source>
</evidence>
<evidence type="ECO:0000256" key="3">
    <source>
        <dbReference type="PROSITE-ProRule" id="PRU00023"/>
    </source>
</evidence>
<dbReference type="AlphaFoldDB" id="A0A7H8QQU2"/>
<dbReference type="GeneID" id="55990113"/>
<dbReference type="EMBL" id="CP055899">
    <property type="protein sequence ID" value="QKX55513.1"/>
    <property type="molecule type" value="Genomic_DNA"/>
</dbReference>